<protein>
    <recommendedName>
        <fullName evidence="2">Band 7 domain-containing protein</fullName>
    </recommendedName>
</protein>
<accession>A0ABM7C6L2</accession>
<comment type="subcellular location">
    <subcellularLocation>
        <location evidence="1">Membrane</location>
        <topology evidence="1">Single-pass membrane protein</topology>
    </subcellularLocation>
</comment>
<dbReference type="Proteomes" id="UP000274483">
    <property type="component" value="Chromosome"/>
</dbReference>
<dbReference type="InterPro" id="IPR001107">
    <property type="entry name" value="Band_7"/>
</dbReference>
<evidence type="ECO:0000313" key="4">
    <source>
        <dbReference type="Proteomes" id="UP000274483"/>
    </source>
</evidence>
<evidence type="ECO:0000256" key="1">
    <source>
        <dbReference type="ARBA" id="ARBA00004167"/>
    </source>
</evidence>
<dbReference type="SUPFAM" id="SSF117892">
    <property type="entry name" value="Band 7/SPFH domain"/>
    <property type="match status" value="1"/>
</dbReference>
<keyword evidence="4" id="KW-1185">Reference proteome</keyword>
<evidence type="ECO:0000259" key="2">
    <source>
        <dbReference type="Pfam" id="PF01145"/>
    </source>
</evidence>
<evidence type="ECO:0000313" key="3">
    <source>
        <dbReference type="EMBL" id="AZI66602.1"/>
    </source>
</evidence>
<name>A0ABM7C6L2_9FLAO</name>
<sequence length="321" mass="35454">MSLTTLLLLLIGVITFIGVLTKKLDILTYGPPDKNGKQTPNGFKWKPATFIFLACLAAMVQPMNYEVISVGHKGLLINLLGDKRGVSYTEEVSGVVFYNKYTQEIQEIPLDQRHIEYPESIIVAKGGFPCPIKPSFNYSVKESTAADMFTNLRSTYKKGGLEAIQEGWLNNAIIGAINDVANRHSIDYLFNNRETYEAEILSEVNKRIGKWFLVSQLKTNIQPPKAIRQSIEDKATADADAIKAEAQARVAQADAQRKIQLAKGDSASIVIRAQADAKAISLKQQEITPTYVEYQRVLKWDGVMPATMLGDGSGTLLNVGK</sequence>
<dbReference type="Pfam" id="PF01145">
    <property type="entry name" value="Band_7"/>
    <property type="match status" value="1"/>
</dbReference>
<feature type="domain" description="Band 7" evidence="2">
    <location>
        <begin position="67"/>
        <end position="254"/>
    </location>
</feature>
<dbReference type="Gene3D" id="3.30.479.30">
    <property type="entry name" value="Band 7 domain"/>
    <property type="match status" value="1"/>
</dbReference>
<dbReference type="InterPro" id="IPR036013">
    <property type="entry name" value="Band_7/SPFH_dom_sf"/>
</dbReference>
<proteinExistence type="predicted"/>
<dbReference type="EMBL" id="CP034158">
    <property type="protein sequence ID" value="AZI66602.1"/>
    <property type="molecule type" value="Genomic_DNA"/>
</dbReference>
<gene>
    <name evidence="3" type="ORF">EIB71_02405</name>
</gene>
<reference evidence="3 4" key="1">
    <citation type="submission" date="2018-11" db="EMBL/GenBank/DDBJ databases">
        <title>Proposal to divide the Flavobacteriaceae and reorganize its genera based on Amino Acid Identity values calculated from whole genome sequences.</title>
        <authorList>
            <person name="Nicholson A.C."/>
            <person name="Gulvik C.A."/>
            <person name="Whitney A.M."/>
            <person name="Humrighouse B.W."/>
            <person name="Bell M."/>
            <person name="Holmes B."/>
            <person name="Steigerwalt A.G."/>
            <person name="Villarma A."/>
            <person name="Sheth M."/>
            <person name="Batra D."/>
            <person name="Pryor J."/>
            <person name="Bernardet J.-F."/>
            <person name="Hugo C."/>
            <person name="Kampfer P."/>
            <person name="Newman J.D."/>
            <person name="McQuiston J.R."/>
        </authorList>
    </citation>
    <scope>NUCLEOTIDE SEQUENCE [LARGE SCALE GENOMIC DNA]</scope>
    <source>
        <strain evidence="3 4">H3001</strain>
    </source>
</reference>
<organism evidence="3 4">
    <name type="scientific">Kaistella daneshvariae</name>
    <dbReference type="NCBI Taxonomy" id="2487074"/>
    <lineage>
        <taxon>Bacteria</taxon>
        <taxon>Pseudomonadati</taxon>
        <taxon>Bacteroidota</taxon>
        <taxon>Flavobacteriia</taxon>
        <taxon>Flavobacteriales</taxon>
        <taxon>Weeksellaceae</taxon>
        <taxon>Chryseobacterium group</taxon>
        <taxon>Kaistella</taxon>
    </lineage>
</organism>
<dbReference type="RefSeq" id="WP_124757197.1">
    <property type="nucleotide sequence ID" value="NZ_CBCRWA010000001.1"/>
</dbReference>